<dbReference type="EMBL" id="BOQM01000034">
    <property type="protein sequence ID" value="GIM87231.1"/>
    <property type="molecule type" value="Genomic_DNA"/>
</dbReference>
<evidence type="ECO:0000313" key="5">
    <source>
        <dbReference type="Proteomes" id="UP000677457"/>
    </source>
</evidence>
<dbReference type="InterPro" id="IPR019405">
    <property type="entry name" value="Lactonase_7-beta_prop"/>
</dbReference>
<comment type="caution">
    <text evidence="3">The sequence shown here is derived from an EMBL/GenBank/DDBJ whole genome shotgun (WGS) entry which is preliminary data.</text>
</comment>
<dbReference type="PANTHER" id="PTHR30344:SF1">
    <property type="entry name" value="6-PHOSPHOGLUCONOLACTONASE"/>
    <property type="match status" value="1"/>
</dbReference>
<dbReference type="EMBL" id="VFOL01000001">
    <property type="protein sequence ID" value="TQL37356.1"/>
    <property type="molecule type" value="Genomic_DNA"/>
</dbReference>
<evidence type="ECO:0000313" key="4">
    <source>
        <dbReference type="Proteomes" id="UP000315983"/>
    </source>
</evidence>
<evidence type="ECO:0000256" key="1">
    <source>
        <dbReference type="ARBA" id="ARBA00005564"/>
    </source>
</evidence>
<dbReference type="AlphaFoldDB" id="A0A542XNC0"/>
<dbReference type="SUPFAM" id="SSF51004">
    <property type="entry name" value="C-terminal (heme d1) domain of cytochrome cd1-nitrite reductase"/>
    <property type="match status" value="1"/>
</dbReference>
<evidence type="ECO:0000313" key="3">
    <source>
        <dbReference type="EMBL" id="TQL37356.1"/>
    </source>
</evidence>
<reference evidence="3 4" key="1">
    <citation type="submission" date="2019-06" db="EMBL/GenBank/DDBJ databases">
        <title>Sequencing the genomes of 1000 actinobacteria strains.</title>
        <authorList>
            <person name="Klenk H.-P."/>
        </authorList>
    </citation>
    <scope>NUCLEOTIDE SEQUENCE [LARGE SCALE GENOMIC DNA]</scope>
    <source>
        <strain evidence="3 4">DSM 44819</strain>
    </source>
</reference>
<dbReference type="InterPro" id="IPR050282">
    <property type="entry name" value="Cycloisomerase_2"/>
</dbReference>
<evidence type="ECO:0000313" key="2">
    <source>
        <dbReference type="EMBL" id="GIM87231.1"/>
    </source>
</evidence>
<dbReference type="GeneID" id="93771751"/>
<dbReference type="GO" id="GO:0005829">
    <property type="term" value="C:cytosol"/>
    <property type="evidence" value="ECO:0007669"/>
    <property type="project" value="TreeGrafter"/>
</dbReference>
<dbReference type="GO" id="GO:0017057">
    <property type="term" value="F:6-phosphogluconolactonase activity"/>
    <property type="evidence" value="ECO:0007669"/>
    <property type="project" value="TreeGrafter"/>
</dbReference>
<dbReference type="RefSeq" id="WP_029023992.1">
    <property type="nucleotide sequence ID" value="NZ_BOQM01000034.1"/>
</dbReference>
<reference evidence="2 5" key="2">
    <citation type="submission" date="2021-03" db="EMBL/GenBank/DDBJ databases">
        <title>Whole genome shotgun sequence of Salinispora arenicola NBRC 105043.</title>
        <authorList>
            <person name="Komaki H."/>
            <person name="Tamura T."/>
        </authorList>
    </citation>
    <scope>NUCLEOTIDE SEQUENCE [LARGE SCALE GENOMIC DNA]</scope>
    <source>
        <strain evidence="2 5">NBRC 105043</strain>
    </source>
</reference>
<keyword evidence="5" id="KW-1185">Reference proteome</keyword>
<protein>
    <submittedName>
        <fullName evidence="3">6-phosphogluconolactonase (Cycloisomerase 2 family)</fullName>
    </submittedName>
</protein>
<dbReference type="Gene3D" id="2.130.10.10">
    <property type="entry name" value="YVTN repeat-like/Quinoprotein amine dehydrogenase"/>
    <property type="match status" value="1"/>
</dbReference>
<name>A0A542XNC0_SALAC</name>
<accession>A0A542XNC0</accession>
<dbReference type="Pfam" id="PF10282">
    <property type="entry name" value="Lactonase"/>
    <property type="match status" value="1"/>
</dbReference>
<proteinExistence type="inferred from homology"/>
<gene>
    <name evidence="3" type="ORF">FB564_2507</name>
    <name evidence="2" type="ORF">Sar04_39670</name>
</gene>
<keyword evidence="3" id="KW-0413">Isomerase</keyword>
<organism evidence="3 4">
    <name type="scientific">Salinispora arenicola</name>
    <dbReference type="NCBI Taxonomy" id="168697"/>
    <lineage>
        <taxon>Bacteria</taxon>
        <taxon>Bacillati</taxon>
        <taxon>Actinomycetota</taxon>
        <taxon>Actinomycetes</taxon>
        <taxon>Micromonosporales</taxon>
        <taxon>Micromonosporaceae</taxon>
        <taxon>Salinispora</taxon>
    </lineage>
</organism>
<sequence>MAGQGAIVYVGCYTVGAGGHGEGIVAARRDLVSGALTPLGAAAATPAPSFLARHPELPVLYAVNEVTDGAVSAFRVASDGGLTALGSRPTGGAEPCHLAVAPNGRHLFVANYGGGSVAVFPLDGQGMPEERTDLVRHEGHGLDPERQQTAHTHMVAPGREGWPLFVVDLGTDSVYLYEFDAATGRLAPRACRVPTAAGTGPRHLARHPDGRRCWLVGELDGSVVTYEFTTEGALRQRGRVSASERPGHVQPSEIAVGPGGRFLYVANRGVGTIAVFALDGELPVRVAEVDSGGEWPRHFALVGPNLYVADERADLIAVFRVDPVTGVPVPAAEPVAVPSPTCVLPWTGHDDAS</sequence>
<comment type="similarity">
    <text evidence="1">Belongs to the cycloisomerase 2 family.</text>
</comment>
<dbReference type="InterPro" id="IPR011048">
    <property type="entry name" value="Haem_d1_sf"/>
</dbReference>
<dbReference type="GO" id="GO:0016853">
    <property type="term" value="F:isomerase activity"/>
    <property type="evidence" value="ECO:0007669"/>
    <property type="project" value="UniProtKB-KW"/>
</dbReference>
<dbReference type="InterPro" id="IPR015943">
    <property type="entry name" value="WD40/YVTN_repeat-like_dom_sf"/>
</dbReference>
<dbReference type="PANTHER" id="PTHR30344">
    <property type="entry name" value="6-PHOSPHOGLUCONOLACTONASE-RELATED"/>
    <property type="match status" value="1"/>
</dbReference>
<dbReference type="Proteomes" id="UP000677457">
    <property type="component" value="Unassembled WGS sequence"/>
</dbReference>
<dbReference type="Proteomes" id="UP000315983">
    <property type="component" value="Unassembled WGS sequence"/>
</dbReference>